<evidence type="ECO:0000313" key="3">
    <source>
        <dbReference type="Proteomes" id="UP000075243"/>
    </source>
</evidence>
<feature type="transmembrane region" description="Helical" evidence="1">
    <location>
        <begin position="7"/>
        <end position="30"/>
    </location>
</feature>
<keyword evidence="1" id="KW-0812">Transmembrane</keyword>
<gene>
    <name evidence="2" type="ORF">KK1_000189</name>
</gene>
<dbReference type="PANTHER" id="PTHR35288:SF2">
    <property type="entry name" value="TRANSMEMBRANE PROTEIN"/>
    <property type="match status" value="1"/>
</dbReference>
<dbReference type="AlphaFoldDB" id="A0A151SGW7"/>
<keyword evidence="3" id="KW-1185">Reference proteome</keyword>
<protein>
    <submittedName>
        <fullName evidence="2">Uncharacterized protein</fullName>
    </submittedName>
</protein>
<dbReference type="PANTHER" id="PTHR35288">
    <property type="entry name" value="TAIL FIBER"/>
    <property type="match status" value="1"/>
</dbReference>
<proteinExistence type="predicted"/>
<feature type="transmembrane region" description="Helical" evidence="1">
    <location>
        <begin position="129"/>
        <end position="146"/>
    </location>
</feature>
<name>A0A151SGW7_CAJCA</name>
<dbReference type="EMBL" id="CM003613">
    <property type="protein sequence ID" value="KYP54023.1"/>
    <property type="molecule type" value="Genomic_DNA"/>
</dbReference>
<keyword evidence="1" id="KW-0472">Membrane</keyword>
<dbReference type="STRING" id="3821.A0A151SGW7"/>
<sequence length="202" mass="22666">MASSKKWTTLVCSIAFSIYFFIIIFQVPIFSIPCRIGMCKTPLEVTSSQLIASEVFPLFIVKTLLYPGALAKAICKQKTLPSYGNLLKLYQFNKRAVSASTDLQRLEVLAGSYLSVGGAITGVIRPGRMSFFGIILLMWGLIRESIMGKSAFTYAKGIHIYPAMYVALISAFFSIRKDVRKIIRSFTRKHVVKVKRFKSKVK</sequence>
<organism evidence="2 3">
    <name type="scientific">Cajanus cajan</name>
    <name type="common">Pigeon pea</name>
    <name type="synonym">Cajanus indicus</name>
    <dbReference type="NCBI Taxonomy" id="3821"/>
    <lineage>
        <taxon>Eukaryota</taxon>
        <taxon>Viridiplantae</taxon>
        <taxon>Streptophyta</taxon>
        <taxon>Embryophyta</taxon>
        <taxon>Tracheophyta</taxon>
        <taxon>Spermatophyta</taxon>
        <taxon>Magnoliopsida</taxon>
        <taxon>eudicotyledons</taxon>
        <taxon>Gunneridae</taxon>
        <taxon>Pentapetalae</taxon>
        <taxon>rosids</taxon>
        <taxon>fabids</taxon>
        <taxon>Fabales</taxon>
        <taxon>Fabaceae</taxon>
        <taxon>Papilionoideae</taxon>
        <taxon>50 kb inversion clade</taxon>
        <taxon>NPAAA clade</taxon>
        <taxon>indigoferoid/millettioid clade</taxon>
        <taxon>Phaseoleae</taxon>
        <taxon>Cajanus</taxon>
    </lineage>
</organism>
<feature type="transmembrane region" description="Helical" evidence="1">
    <location>
        <begin position="50"/>
        <end position="71"/>
    </location>
</feature>
<dbReference type="OMA" id="IHIYPAM"/>
<keyword evidence="1" id="KW-1133">Transmembrane helix</keyword>
<feature type="transmembrane region" description="Helical" evidence="1">
    <location>
        <begin position="158"/>
        <end position="175"/>
    </location>
</feature>
<reference evidence="2 3" key="1">
    <citation type="journal article" date="2012" name="Nat. Biotechnol.">
        <title>Draft genome sequence of pigeonpea (Cajanus cajan), an orphan legume crop of resource-poor farmers.</title>
        <authorList>
            <person name="Varshney R.K."/>
            <person name="Chen W."/>
            <person name="Li Y."/>
            <person name="Bharti A.K."/>
            <person name="Saxena R.K."/>
            <person name="Schlueter J.A."/>
            <person name="Donoghue M.T."/>
            <person name="Azam S."/>
            <person name="Fan G."/>
            <person name="Whaley A.M."/>
            <person name="Farmer A.D."/>
            <person name="Sheridan J."/>
            <person name="Iwata A."/>
            <person name="Tuteja R."/>
            <person name="Penmetsa R.V."/>
            <person name="Wu W."/>
            <person name="Upadhyaya H.D."/>
            <person name="Yang S.P."/>
            <person name="Shah T."/>
            <person name="Saxena K.B."/>
            <person name="Michael T."/>
            <person name="McCombie W.R."/>
            <person name="Yang B."/>
            <person name="Zhang G."/>
            <person name="Yang H."/>
            <person name="Wang J."/>
            <person name="Spillane C."/>
            <person name="Cook D.R."/>
            <person name="May G.D."/>
            <person name="Xu X."/>
            <person name="Jackson S.A."/>
        </authorList>
    </citation>
    <scope>NUCLEOTIDE SEQUENCE [LARGE SCALE GENOMIC DNA]</scope>
    <source>
        <strain evidence="3">cv. Asha</strain>
    </source>
</reference>
<accession>A0A151SGW7</accession>
<evidence type="ECO:0000256" key="1">
    <source>
        <dbReference type="SAM" id="Phobius"/>
    </source>
</evidence>
<dbReference type="OrthoDB" id="2016444at2759"/>
<dbReference type="Gramene" id="C.cajan_00188.t">
    <property type="protein sequence ID" value="C.cajan_00188.t"/>
    <property type="gene ID" value="C.cajan_00188"/>
</dbReference>
<dbReference type="Proteomes" id="UP000075243">
    <property type="component" value="Chromosome 11"/>
</dbReference>
<evidence type="ECO:0000313" key="2">
    <source>
        <dbReference type="EMBL" id="KYP54023.1"/>
    </source>
</evidence>